<dbReference type="PRINTS" id="PR00207">
    <property type="entry name" value="FLAGELLIN"/>
</dbReference>
<reference evidence="6 8" key="1">
    <citation type="submission" date="2016-10" db="EMBL/GenBank/DDBJ databases">
        <title>Chromobacterium muskegensis sp. nov., an insecticidal bacterium isolated from Sphagnum bogs.</title>
        <authorList>
            <person name="Sparks M.E."/>
            <person name="Blackburn M.B."/>
            <person name="Gundersen-Rindal D.E."/>
            <person name="Mitchell A."/>
            <person name="Farrar R."/>
            <person name="Kuhar D."/>
        </authorList>
    </citation>
    <scope>NUCLEOTIDE SEQUENCE [LARGE SCALE GENOMIC DNA]</scope>
    <source>
        <strain evidence="6 8">21-1</strain>
    </source>
</reference>
<evidence type="ECO:0000313" key="9">
    <source>
        <dbReference type="Proteomes" id="UP001455709"/>
    </source>
</evidence>
<dbReference type="GO" id="GO:0009288">
    <property type="term" value="C:bacterial-type flagellum"/>
    <property type="evidence" value="ECO:0007669"/>
    <property type="project" value="UniProtKB-SubCell"/>
</dbReference>
<dbReference type="STRING" id="1108595.BKX93_03295"/>
<feature type="domain" description="Flagellin N-terminal" evidence="4">
    <location>
        <begin position="5"/>
        <end position="142"/>
    </location>
</feature>
<organism evidence="6 8">
    <name type="scientific">Chromobacterium vaccinii</name>
    <dbReference type="NCBI Taxonomy" id="1108595"/>
    <lineage>
        <taxon>Bacteria</taxon>
        <taxon>Pseudomonadati</taxon>
        <taxon>Pseudomonadota</taxon>
        <taxon>Betaproteobacteria</taxon>
        <taxon>Neisseriales</taxon>
        <taxon>Chromobacteriaceae</taxon>
        <taxon>Chromobacterium</taxon>
    </lineage>
</organism>
<dbReference type="InterPro" id="IPR046358">
    <property type="entry name" value="Flagellin_C"/>
</dbReference>
<sequence>MALTVNTNSASLAGQYQLNKTQQATKQVLAQLSSGSKLNSAADNAANLAIAQQLQAQINGNNQAINNTNDGVSMLQTADSALSQLQDNTQQIQTLAIQAGNGALSASNRQALQQQVDQLTQSNSQIIQSTQFNGTQLLNNSNSSTFQVGPNGTSSNQITVPGIDLTNTPANGGLNGYNANLGATNTIDITTQANALAAQQSTGNDLSAISSQRATLGAVSNSFDTVVNNLQNSTLNTTAAQSRISDTDFAAATAQLTAQQILGRTGAATLSQANVAPQAALSLLG</sequence>
<dbReference type="InterPro" id="IPR001492">
    <property type="entry name" value="Flagellin"/>
</dbReference>
<dbReference type="PANTHER" id="PTHR42792:SF2">
    <property type="entry name" value="FLAGELLIN"/>
    <property type="match status" value="1"/>
</dbReference>
<dbReference type="InterPro" id="IPR001029">
    <property type="entry name" value="Flagellin_N"/>
</dbReference>
<evidence type="ECO:0000256" key="1">
    <source>
        <dbReference type="ARBA" id="ARBA00005709"/>
    </source>
</evidence>
<dbReference type="InterPro" id="IPR042187">
    <property type="entry name" value="Flagellin_C_sub2"/>
</dbReference>
<evidence type="ECO:0000313" key="7">
    <source>
        <dbReference type="EMBL" id="MEO2219396.1"/>
    </source>
</evidence>
<comment type="subcellular location">
    <subcellularLocation>
        <location evidence="3">Secreted</location>
    </subcellularLocation>
    <subcellularLocation>
        <location evidence="3">Bacterial flagellum</location>
    </subcellularLocation>
</comment>
<reference evidence="7 9" key="2">
    <citation type="submission" date="2024-05" db="EMBL/GenBank/DDBJ databases">
        <authorList>
            <person name="De Oliveira J.P."/>
            <person name="Noriler S.A."/>
            <person name="De Oliveira A.G."/>
            <person name="Sipoli D.S."/>
        </authorList>
    </citation>
    <scope>NUCLEOTIDE SEQUENCE [LARGE SCALE GENOMIC DNA]</scope>
    <source>
        <strain evidence="7 9">LABIM189</strain>
    </source>
</reference>
<evidence type="ECO:0000313" key="6">
    <source>
        <dbReference type="EMBL" id="AOZ49120.1"/>
    </source>
</evidence>
<dbReference type="Pfam" id="PF00669">
    <property type="entry name" value="Flagellin_N"/>
    <property type="match status" value="1"/>
</dbReference>
<comment type="function">
    <text evidence="3">Flagellin is the subunit protein which polymerizes to form the filaments of bacterial flagella.</text>
</comment>
<accession>A0A1D9LD11</accession>
<dbReference type="SUPFAM" id="SSF64518">
    <property type="entry name" value="Phase 1 flagellin"/>
    <property type="match status" value="1"/>
</dbReference>
<dbReference type="GO" id="GO:0005576">
    <property type="term" value="C:extracellular region"/>
    <property type="evidence" value="ECO:0007669"/>
    <property type="project" value="UniProtKB-SubCell"/>
</dbReference>
<keyword evidence="6" id="KW-0966">Cell projection</keyword>
<comment type="similarity">
    <text evidence="1 3">Belongs to the bacterial flagellin family.</text>
</comment>
<dbReference type="EMBL" id="CP017707">
    <property type="protein sequence ID" value="AOZ49120.1"/>
    <property type="molecule type" value="Genomic_DNA"/>
</dbReference>
<dbReference type="GeneID" id="68840233"/>
<evidence type="ECO:0000256" key="2">
    <source>
        <dbReference type="ARBA" id="ARBA00023143"/>
    </source>
</evidence>
<dbReference type="PANTHER" id="PTHR42792">
    <property type="entry name" value="FLAGELLIN"/>
    <property type="match status" value="1"/>
</dbReference>
<keyword evidence="6" id="KW-0969">Cilium</keyword>
<evidence type="ECO:0000259" key="5">
    <source>
        <dbReference type="Pfam" id="PF00700"/>
    </source>
</evidence>
<keyword evidence="3" id="KW-0964">Secreted</keyword>
<evidence type="ECO:0000313" key="8">
    <source>
        <dbReference type="Proteomes" id="UP000178776"/>
    </source>
</evidence>
<dbReference type="Gene3D" id="6.10.10.10">
    <property type="entry name" value="Flagellar export chaperone, C-terminal domain"/>
    <property type="match status" value="1"/>
</dbReference>
<name>A0A1D9LD11_9NEIS</name>
<dbReference type="GO" id="GO:0005198">
    <property type="term" value="F:structural molecule activity"/>
    <property type="evidence" value="ECO:0007669"/>
    <property type="project" value="UniProtKB-UniRule"/>
</dbReference>
<feature type="domain" description="Flagellin C-terminal" evidence="5">
    <location>
        <begin position="203"/>
        <end position="284"/>
    </location>
</feature>
<keyword evidence="9" id="KW-1185">Reference proteome</keyword>
<dbReference type="Proteomes" id="UP000178776">
    <property type="component" value="Chromosome"/>
</dbReference>
<keyword evidence="6" id="KW-0282">Flagellum</keyword>
<dbReference type="Pfam" id="PF00700">
    <property type="entry name" value="Flagellin_C"/>
    <property type="match status" value="1"/>
</dbReference>
<dbReference type="EMBL" id="JBDOJC010000001">
    <property type="protein sequence ID" value="MEO2219396.1"/>
    <property type="molecule type" value="Genomic_DNA"/>
</dbReference>
<protein>
    <recommendedName>
        <fullName evidence="3">Flagellin</fullName>
    </recommendedName>
</protein>
<dbReference type="KEGG" id="cvc:BKX93_03295"/>
<gene>
    <name evidence="7" type="ORF">ABGV49_20280</name>
    <name evidence="6" type="ORF">BKX93_03295</name>
</gene>
<dbReference type="Proteomes" id="UP001455709">
    <property type="component" value="Unassembled WGS sequence"/>
</dbReference>
<dbReference type="AlphaFoldDB" id="A0A1D9LD11"/>
<evidence type="ECO:0000256" key="3">
    <source>
        <dbReference type="RuleBase" id="RU362073"/>
    </source>
</evidence>
<keyword evidence="2 3" id="KW-0975">Bacterial flagellum</keyword>
<evidence type="ECO:0000259" key="4">
    <source>
        <dbReference type="Pfam" id="PF00669"/>
    </source>
</evidence>
<dbReference type="RefSeq" id="WP_046156929.1">
    <property type="nucleotide sequence ID" value="NZ_CP017707.1"/>
</dbReference>
<dbReference type="Gene3D" id="1.20.1330.10">
    <property type="entry name" value="f41 fragment of flagellin, N-terminal domain"/>
    <property type="match status" value="1"/>
</dbReference>
<proteinExistence type="inferred from homology"/>